<dbReference type="SMART" id="SM00184">
    <property type="entry name" value="RING"/>
    <property type="match status" value="1"/>
</dbReference>
<feature type="compositionally biased region" description="Basic and acidic residues" evidence="5">
    <location>
        <begin position="519"/>
        <end position="530"/>
    </location>
</feature>
<dbReference type="InterPro" id="IPR001293">
    <property type="entry name" value="Znf_TRAF"/>
</dbReference>
<feature type="domain" description="TRAF-type" evidence="7">
    <location>
        <begin position="234"/>
        <end position="289"/>
    </location>
</feature>
<keyword evidence="9" id="KW-1185">Reference proteome</keyword>
<sequence>MSSASQPIPPPNDRRGSRSSRSSSNAGFPEPMNSSDIAASESSGFVVGGPPGSPSPLALRASTSPHRRKSRGARIPPDFHLLDYVNTPDSNLICLICHCPFDRPVRLACEHYFCRICLDHAWDAQPEGCKTCPTCRHKVDADEEPLPVPKILERMLDELLVRCPNSKLGCPWVEQRSNLENHVMLYCEYALVECPASDCRLPVSQKDCHKGCLHYSVSCDNCHTSLLRKDLEDHQRATCQFRFAPCPHCSAELLRLDLNAHINDVCPKATVQCPGSIVGCKYSAERETVAEHETACPMATMAPFFRDQQARIERNEARFEPLVRKVGILEDGLSNITNMLYPANANDSSFPVTNPLDSNNPDAFPPAPLMPTPDFRLPPASFPPAPHNNDQSHSQPPFDSQIHHLLTLHDSLRDELSRVASALSELEGRTSMMIMNENQRVKEEMLHTNAAINGMRVQLHWLMSATLHQRTSASASSSATRAGGSASASGSGRSSASGTPTTGGATMRGPAVGMPPLRRLSDSIRQDTKL</sequence>
<dbReference type="GeneID" id="54549432"/>
<dbReference type="PROSITE" id="PS50145">
    <property type="entry name" value="ZF_TRAF"/>
    <property type="match status" value="1"/>
</dbReference>
<dbReference type="PROSITE" id="PS50089">
    <property type="entry name" value="ZF_RING_2"/>
    <property type="match status" value="1"/>
</dbReference>
<evidence type="ECO:0000256" key="4">
    <source>
        <dbReference type="PROSITE-ProRule" id="PRU00207"/>
    </source>
</evidence>
<feature type="compositionally biased region" description="Polar residues" evidence="5">
    <location>
        <begin position="351"/>
        <end position="361"/>
    </location>
</feature>
<dbReference type="InterPro" id="IPR013083">
    <property type="entry name" value="Znf_RING/FYVE/PHD"/>
</dbReference>
<evidence type="ECO:0000256" key="2">
    <source>
        <dbReference type="ARBA" id="ARBA00022771"/>
    </source>
</evidence>
<dbReference type="Proteomes" id="UP000800097">
    <property type="component" value="Unassembled WGS sequence"/>
</dbReference>
<keyword evidence="2 4" id="KW-0863">Zinc-finger</keyword>
<proteinExistence type="predicted"/>
<evidence type="ECO:0000256" key="5">
    <source>
        <dbReference type="SAM" id="MobiDB-lite"/>
    </source>
</evidence>
<keyword evidence="1 4" id="KW-0479">Metal-binding</keyword>
<feature type="domain" description="RING-type" evidence="6">
    <location>
        <begin position="94"/>
        <end position="136"/>
    </location>
</feature>
<feature type="zinc finger region" description="TRAF-type" evidence="4">
    <location>
        <begin position="234"/>
        <end position="289"/>
    </location>
</feature>
<dbReference type="GO" id="GO:0008270">
    <property type="term" value="F:zinc ion binding"/>
    <property type="evidence" value="ECO:0007669"/>
    <property type="project" value="UniProtKB-KW"/>
</dbReference>
<dbReference type="SUPFAM" id="SSF49599">
    <property type="entry name" value="TRAF domain-like"/>
    <property type="match status" value="2"/>
</dbReference>
<dbReference type="PANTHER" id="PTHR10131:SF94">
    <property type="entry name" value="TNF RECEPTOR-ASSOCIATED FACTOR 4"/>
    <property type="match status" value="1"/>
</dbReference>
<feature type="compositionally biased region" description="Polar residues" evidence="5">
    <location>
        <begin position="32"/>
        <end position="41"/>
    </location>
</feature>
<evidence type="ECO:0008006" key="10">
    <source>
        <dbReference type="Google" id="ProtNLM"/>
    </source>
</evidence>
<evidence type="ECO:0000259" key="6">
    <source>
        <dbReference type="PROSITE" id="PS50089"/>
    </source>
</evidence>
<feature type="region of interest" description="Disordered" evidence="5">
    <location>
        <begin position="351"/>
        <end position="399"/>
    </location>
</feature>
<dbReference type="InterPro" id="IPR001841">
    <property type="entry name" value="Znf_RING"/>
</dbReference>
<reference evidence="8" key="1">
    <citation type="journal article" date="2020" name="Stud. Mycol.">
        <title>101 Dothideomycetes genomes: a test case for predicting lifestyles and emergence of pathogens.</title>
        <authorList>
            <person name="Haridas S."/>
            <person name="Albert R."/>
            <person name="Binder M."/>
            <person name="Bloem J."/>
            <person name="Labutti K."/>
            <person name="Salamov A."/>
            <person name="Andreopoulos B."/>
            <person name="Baker S."/>
            <person name="Barry K."/>
            <person name="Bills G."/>
            <person name="Bluhm B."/>
            <person name="Cannon C."/>
            <person name="Castanera R."/>
            <person name="Culley D."/>
            <person name="Daum C."/>
            <person name="Ezra D."/>
            <person name="Gonzalez J."/>
            <person name="Henrissat B."/>
            <person name="Kuo A."/>
            <person name="Liang C."/>
            <person name="Lipzen A."/>
            <person name="Lutzoni F."/>
            <person name="Magnuson J."/>
            <person name="Mondo S."/>
            <person name="Nolan M."/>
            <person name="Ohm R."/>
            <person name="Pangilinan J."/>
            <person name="Park H.-J."/>
            <person name="Ramirez L."/>
            <person name="Alfaro M."/>
            <person name="Sun H."/>
            <person name="Tritt A."/>
            <person name="Yoshinaga Y."/>
            <person name="Zwiers L.-H."/>
            <person name="Turgeon B."/>
            <person name="Goodwin S."/>
            <person name="Spatafora J."/>
            <person name="Crous P."/>
            <person name="Grigoriev I."/>
        </authorList>
    </citation>
    <scope>NUCLEOTIDE SEQUENCE</scope>
    <source>
        <strain evidence="8">CBS 379.55</strain>
    </source>
</reference>
<dbReference type="EMBL" id="ML986486">
    <property type="protein sequence ID" value="KAF2279480.1"/>
    <property type="molecule type" value="Genomic_DNA"/>
</dbReference>
<dbReference type="PROSITE" id="PS00518">
    <property type="entry name" value="ZF_RING_1"/>
    <property type="match status" value="1"/>
</dbReference>
<accession>A0A6A6JSA6</accession>
<name>A0A6A6JSA6_WESOR</name>
<feature type="compositionally biased region" description="Polar residues" evidence="5">
    <location>
        <begin position="388"/>
        <end position="398"/>
    </location>
</feature>
<feature type="region of interest" description="Disordered" evidence="5">
    <location>
        <begin position="1"/>
        <end position="73"/>
    </location>
</feature>
<dbReference type="Pfam" id="PF02176">
    <property type="entry name" value="zf-TRAF"/>
    <property type="match status" value="1"/>
</dbReference>
<dbReference type="RefSeq" id="XP_033657019.1">
    <property type="nucleotide sequence ID" value="XM_033796257.1"/>
</dbReference>
<dbReference type="PANTHER" id="PTHR10131">
    <property type="entry name" value="TNF RECEPTOR ASSOCIATED FACTOR"/>
    <property type="match status" value="1"/>
</dbReference>
<evidence type="ECO:0000256" key="1">
    <source>
        <dbReference type="ARBA" id="ARBA00022723"/>
    </source>
</evidence>
<evidence type="ECO:0000313" key="9">
    <source>
        <dbReference type="Proteomes" id="UP000800097"/>
    </source>
</evidence>
<feature type="region of interest" description="Disordered" evidence="5">
    <location>
        <begin position="472"/>
        <end position="530"/>
    </location>
</feature>
<dbReference type="AlphaFoldDB" id="A0A6A6JSA6"/>
<feature type="compositionally biased region" description="Low complexity" evidence="5">
    <location>
        <begin position="472"/>
        <end position="505"/>
    </location>
</feature>
<gene>
    <name evidence="8" type="ORF">EI97DRAFT_392397</name>
</gene>
<evidence type="ECO:0000259" key="7">
    <source>
        <dbReference type="PROSITE" id="PS50145"/>
    </source>
</evidence>
<evidence type="ECO:0000256" key="3">
    <source>
        <dbReference type="ARBA" id="ARBA00022833"/>
    </source>
</evidence>
<dbReference type="InterPro" id="IPR017907">
    <property type="entry name" value="Znf_RING_CS"/>
</dbReference>
<dbReference type="SUPFAM" id="SSF57850">
    <property type="entry name" value="RING/U-box"/>
    <property type="match status" value="1"/>
</dbReference>
<dbReference type="Gene3D" id="3.30.40.10">
    <property type="entry name" value="Zinc/RING finger domain, C3HC4 (zinc finger)"/>
    <property type="match status" value="2"/>
</dbReference>
<organism evidence="8 9">
    <name type="scientific">Westerdykella ornata</name>
    <dbReference type="NCBI Taxonomy" id="318751"/>
    <lineage>
        <taxon>Eukaryota</taxon>
        <taxon>Fungi</taxon>
        <taxon>Dikarya</taxon>
        <taxon>Ascomycota</taxon>
        <taxon>Pezizomycotina</taxon>
        <taxon>Dothideomycetes</taxon>
        <taxon>Pleosporomycetidae</taxon>
        <taxon>Pleosporales</taxon>
        <taxon>Sporormiaceae</taxon>
        <taxon>Westerdykella</taxon>
    </lineage>
</organism>
<keyword evidence="3 4" id="KW-0862">Zinc</keyword>
<dbReference type="OrthoDB" id="1630758at2759"/>
<protein>
    <recommendedName>
        <fullName evidence="10">TRAF-type zinc finger protein</fullName>
    </recommendedName>
</protein>
<evidence type="ECO:0000313" key="8">
    <source>
        <dbReference type="EMBL" id="KAF2279480.1"/>
    </source>
</evidence>